<gene>
    <name evidence="3" type="ORF">NCTC5664_03820</name>
</gene>
<organism evidence="3 4">
    <name type="scientific">Staphylococcus aureus</name>
    <dbReference type="NCBI Taxonomy" id="1280"/>
    <lineage>
        <taxon>Bacteria</taxon>
        <taxon>Bacillati</taxon>
        <taxon>Bacillota</taxon>
        <taxon>Bacilli</taxon>
        <taxon>Bacillales</taxon>
        <taxon>Staphylococcaceae</taxon>
        <taxon>Staphylococcus</taxon>
    </lineage>
</organism>
<accession>A0A380E5A1</accession>
<protein>
    <submittedName>
        <fullName evidence="3">LPXTG surface protein</fullName>
    </submittedName>
</protein>
<dbReference type="EMBL" id="UHAQ01000004">
    <property type="protein sequence ID" value="SUK95808.1"/>
    <property type="molecule type" value="Genomic_DNA"/>
</dbReference>
<feature type="region of interest" description="Disordered" evidence="1">
    <location>
        <begin position="32"/>
        <end position="55"/>
    </location>
</feature>
<feature type="domain" description="DUF1542" evidence="2">
    <location>
        <begin position="3"/>
        <end position="43"/>
    </location>
</feature>
<evidence type="ECO:0000313" key="3">
    <source>
        <dbReference type="EMBL" id="SUK95808.1"/>
    </source>
</evidence>
<proteinExistence type="predicted"/>
<reference evidence="3 4" key="1">
    <citation type="submission" date="2018-06" db="EMBL/GenBank/DDBJ databases">
        <authorList>
            <consortium name="Pathogen Informatics"/>
            <person name="Doyle S."/>
        </authorList>
    </citation>
    <scope>NUCLEOTIDE SEQUENCE [LARGE SCALE GENOMIC DNA]</scope>
    <source>
        <strain evidence="3 4">NCTC5664</strain>
    </source>
</reference>
<dbReference type="AlphaFoldDB" id="A0A380E5A1"/>
<dbReference type="InterPro" id="IPR011439">
    <property type="entry name" value="DUF1542"/>
</dbReference>
<dbReference type="Pfam" id="PF07564">
    <property type="entry name" value="DUF1542"/>
    <property type="match status" value="1"/>
</dbReference>
<name>A0A380E5A1_STAAU</name>
<evidence type="ECO:0000313" key="4">
    <source>
        <dbReference type="Proteomes" id="UP000254502"/>
    </source>
</evidence>
<evidence type="ECO:0000259" key="2">
    <source>
        <dbReference type="Pfam" id="PF07564"/>
    </source>
</evidence>
<dbReference type="Proteomes" id="UP000254502">
    <property type="component" value="Unassembled WGS sequence"/>
</dbReference>
<evidence type="ECO:0000256" key="1">
    <source>
        <dbReference type="SAM" id="MobiDB-lite"/>
    </source>
</evidence>
<sequence length="55" mass="5851">MIATLEEQQAAQQLLDQAVATAKQNINAADTNQEVAQAKRSGHTKYSCDSTGNTS</sequence>